<proteinExistence type="predicted"/>
<name>K1V6D8_9ZZZZ</name>
<sequence>MVLPEGTIEFELDEEEHLFDVGEVSPSEGNFTQAEKAGNLSGPSSHSSGSFSGQETSWKGRNHLSGRN</sequence>
<dbReference type="AlphaFoldDB" id="K1V6D8"/>
<reference evidence="2" key="1">
    <citation type="journal article" date="2013" name="Environ. Microbiol.">
        <title>Microbiota from the distal guts of lean and obese adolescents exhibit partial functional redundancy besides clear differences in community structure.</title>
        <authorList>
            <person name="Ferrer M."/>
            <person name="Ruiz A."/>
            <person name="Lanza F."/>
            <person name="Haange S.B."/>
            <person name="Oberbach A."/>
            <person name="Till H."/>
            <person name="Bargiela R."/>
            <person name="Campoy C."/>
            <person name="Segura M.T."/>
            <person name="Richter M."/>
            <person name="von Bergen M."/>
            <person name="Seifert J."/>
            <person name="Suarez A."/>
        </authorList>
    </citation>
    <scope>NUCLEOTIDE SEQUENCE</scope>
</reference>
<feature type="compositionally biased region" description="Low complexity" evidence="1">
    <location>
        <begin position="38"/>
        <end position="57"/>
    </location>
</feature>
<organism evidence="2">
    <name type="scientific">human gut metagenome</name>
    <dbReference type="NCBI Taxonomy" id="408170"/>
    <lineage>
        <taxon>unclassified sequences</taxon>
        <taxon>metagenomes</taxon>
        <taxon>organismal metagenomes</taxon>
    </lineage>
</organism>
<evidence type="ECO:0000313" key="2">
    <source>
        <dbReference type="EMBL" id="EKC79481.1"/>
    </source>
</evidence>
<dbReference type="EMBL" id="AJWY01001656">
    <property type="protein sequence ID" value="EKC79481.1"/>
    <property type="molecule type" value="Genomic_DNA"/>
</dbReference>
<gene>
    <name evidence="2" type="ORF">LEA_02390</name>
</gene>
<feature type="region of interest" description="Disordered" evidence="1">
    <location>
        <begin position="23"/>
        <end position="68"/>
    </location>
</feature>
<comment type="caution">
    <text evidence="2">The sequence shown here is derived from an EMBL/GenBank/DDBJ whole genome shotgun (WGS) entry which is preliminary data.</text>
</comment>
<protein>
    <submittedName>
        <fullName evidence="2">Uncharacterized protein</fullName>
    </submittedName>
</protein>
<evidence type="ECO:0000256" key="1">
    <source>
        <dbReference type="SAM" id="MobiDB-lite"/>
    </source>
</evidence>
<accession>K1V6D8</accession>